<keyword evidence="1" id="KW-0472">Membrane</keyword>
<dbReference type="RefSeq" id="WP_201073653.1">
    <property type="nucleotide sequence ID" value="NZ_CP067420.1"/>
</dbReference>
<accession>A0ABX7B2L5</accession>
<feature type="transmembrane region" description="Helical" evidence="1">
    <location>
        <begin position="127"/>
        <end position="153"/>
    </location>
</feature>
<evidence type="ECO:0000313" key="3">
    <source>
        <dbReference type="Proteomes" id="UP000595197"/>
    </source>
</evidence>
<keyword evidence="1" id="KW-0812">Transmembrane</keyword>
<keyword evidence="1" id="KW-1133">Transmembrane helix</keyword>
<dbReference type="InterPro" id="IPR021497">
    <property type="entry name" value="GTA_holin_3TM"/>
</dbReference>
<reference evidence="2" key="1">
    <citation type="submission" date="2021-02" db="EMBL/GenBank/DDBJ databases">
        <title>Skermanella TT6 skin isolate.</title>
        <authorList>
            <person name="Lee K."/>
            <person name="Ganzorig M."/>
        </authorList>
    </citation>
    <scope>NUCLEOTIDE SEQUENCE</scope>
    <source>
        <strain evidence="2">TT6</strain>
    </source>
</reference>
<gene>
    <name evidence="2" type="ORF">IGS68_21485</name>
</gene>
<name>A0ABX7B2L5_9PROT</name>
<feature type="transmembrane region" description="Helical" evidence="1">
    <location>
        <begin position="101"/>
        <end position="121"/>
    </location>
</feature>
<dbReference type="Pfam" id="PF11351">
    <property type="entry name" value="GTA_holin_3TM"/>
    <property type="match status" value="1"/>
</dbReference>
<sequence length="184" mass="19404">MIPLALAQLGLPLLLKAVGAGLEKIDGPVAAQAAQAVRAVDAAVGDGSIPAASVAEANRHVERMAELESGDRRVALTEVNRSLRAEVASEDAYVRRMRPTFGYIMALTWLAQMLAIAWVIVTDPGQANMVITAMTSLGTIWTVGLSVLGIYVYKRSDDKRVAAGDGPESGPFAFLARRVGKGTS</sequence>
<evidence type="ECO:0000313" key="2">
    <source>
        <dbReference type="EMBL" id="QQP88573.1"/>
    </source>
</evidence>
<keyword evidence="3" id="KW-1185">Reference proteome</keyword>
<dbReference type="Proteomes" id="UP000595197">
    <property type="component" value="Chromosome"/>
</dbReference>
<proteinExistence type="predicted"/>
<dbReference type="EMBL" id="CP067420">
    <property type="protein sequence ID" value="QQP88573.1"/>
    <property type="molecule type" value="Genomic_DNA"/>
</dbReference>
<evidence type="ECO:0000256" key="1">
    <source>
        <dbReference type="SAM" id="Phobius"/>
    </source>
</evidence>
<protein>
    <submittedName>
        <fullName evidence="2">Ribokinase</fullName>
    </submittedName>
</protein>
<organism evidence="2 3">
    <name type="scientific">Skermanella cutis</name>
    <dbReference type="NCBI Taxonomy" id="2775420"/>
    <lineage>
        <taxon>Bacteria</taxon>
        <taxon>Pseudomonadati</taxon>
        <taxon>Pseudomonadota</taxon>
        <taxon>Alphaproteobacteria</taxon>
        <taxon>Rhodospirillales</taxon>
        <taxon>Azospirillaceae</taxon>
        <taxon>Skermanella</taxon>
    </lineage>
</organism>